<dbReference type="PANTHER" id="PTHR11806">
    <property type="entry name" value="GLUCOSE INHIBITED DIVISION PROTEIN A"/>
    <property type="match status" value="1"/>
</dbReference>
<organism evidence="6">
    <name type="scientific">Amphimedon queenslandica</name>
    <name type="common">Sponge</name>
    <dbReference type="NCBI Taxonomy" id="400682"/>
    <lineage>
        <taxon>Eukaryota</taxon>
        <taxon>Metazoa</taxon>
        <taxon>Porifera</taxon>
        <taxon>Demospongiae</taxon>
        <taxon>Heteroscleromorpha</taxon>
        <taxon>Haplosclerida</taxon>
        <taxon>Niphatidae</taxon>
        <taxon>Amphimedon</taxon>
    </lineage>
</organism>
<name>A0A1X7SNI3_AMPQE</name>
<evidence type="ECO:0000256" key="3">
    <source>
        <dbReference type="ARBA" id="ARBA00022630"/>
    </source>
</evidence>
<dbReference type="GO" id="GO:0005829">
    <property type="term" value="C:cytosol"/>
    <property type="evidence" value="ECO:0007669"/>
    <property type="project" value="TreeGrafter"/>
</dbReference>
<dbReference type="AlphaFoldDB" id="A0A1X7SNI3"/>
<feature type="domain" description="MnmG N-terminal" evidence="5">
    <location>
        <begin position="32"/>
        <end position="290"/>
    </location>
</feature>
<dbReference type="PROSITE" id="PS01281">
    <property type="entry name" value="GIDA_2"/>
    <property type="match status" value="1"/>
</dbReference>
<evidence type="ECO:0000256" key="4">
    <source>
        <dbReference type="ARBA" id="ARBA00022827"/>
    </source>
</evidence>
<sequence>MEQMGLLLVTDFVTMKQMGLLLVTDFVTMEQMGSGKILPCSCVVVTTGTFLRGEINIGLDAFPAGRRGEPPSVKLAETFDKLNLSLGRLRTGTPPRLNGATIDYSATAPQYPDEDPVPFSFLNEYNGVTLASQQLLCYLTQTNSLTHRIITENEHLNKHILDEVTPPRYCPSIESKVARFGDKPHQVWLEPEGFESTTVYPGGISCTLPAELQQKMVNTIPGLENAIVTHPGYGVEYDYVDPRQLKPTLETKQVDGLFLAGQLNGTTGYEEAAAQGIVAGINAALKVRGSDPFVVNRSEGYIGVLIDDLTTRGTTEPYRMFT</sequence>
<dbReference type="OrthoDB" id="3329at2759"/>
<evidence type="ECO:0000256" key="2">
    <source>
        <dbReference type="ARBA" id="ARBA00007653"/>
    </source>
</evidence>
<proteinExistence type="inferred from homology"/>
<dbReference type="GO" id="GO:0030488">
    <property type="term" value="P:tRNA methylation"/>
    <property type="evidence" value="ECO:0007669"/>
    <property type="project" value="TreeGrafter"/>
</dbReference>
<dbReference type="InParanoid" id="A0A1X7SNI3"/>
<dbReference type="Pfam" id="PF01134">
    <property type="entry name" value="GIDA"/>
    <property type="match status" value="1"/>
</dbReference>
<dbReference type="InterPro" id="IPR020595">
    <property type="entry name" value="MnmG-rel_CS"/>
</dbReference>
<evidence type="ECO:0000256" key="1">
    <source>
        <dbReference type="ARBA" id="ARBA00001974"/>
    </source>
</evidence>
<dbReference type="InterPro" id="IPR002218">
    <property type="entry name" value="MnmG-rel"/>
</dbReference>
<dbReference type="STRING" id="400682.A0A1X7SNI3"/>
<keyword evidence="3" id="KW-0285">Flavoprotein</keyword>
<evidence type="ECO:0000313" key="6">
    <source>
        <dbReference type="EnsemblMetazoa" id="Aqu2.1.03644_001"/>
    </source>
</evidence>
<comment type="similarity">
    <text evidence="2">Belongs to the MnmG family.</text>
</comment>
<dbReference type="EnsemblMetazoa" id="Aqu2.1.03644_001">
    <property type="protein sequence ID" value="Aqu2.1.03644_001"/>
    <property type="gene ID" value="Aqu2.1.03644"/>
</dbReference>
<protein>
    <recommendedName>
        <fullName evidence="5">MnmG N-terminal domain-containing protein</fullName>
    </recommendedName>
</protein>
<accession>A0A1X7SNI3</accession>
<dbReference type="GO" id="GO:0050660">
    <property type="term" value="F:flavin adenine dinucleotide binding"/>
    <property type="evidence" value="ECO:0007669"/>
    <property type="project" value="InterPro"/>
</dbReference>
<dbReference type="Gene3D" id="3.50.50.60">
    <property type="entry name" value="FAD/NAD(P)-binding domain"/>
    <property type="match status" value="2"/>
</dbReference>
<evidence type="ECO:0000259" key="5">
    <source>
        <dbReference type="Pfam" id="PF01134"/>
    </source>
</evidence>
<dbReference type="InterPro" id="IPR036188">
    <property type="entry name" value="FAD/NAD-bd_sf"/>
</dbReference>
<dbReference type="eggNOG" id="KOG2311">
    <property type="taxonomic scope" value="Eukaryota"/>
</dbReference>
<dbReference type="GO" id="GO:0002098">
    <property type="term" value="P:tRNA wobble uridine modification"/>
    <property type="evidence" value="ECO:0007669"/>
    <property type="project" value="TreeGrafter"/>
</dbReference>
<dbReference type="SUPFAM" id="SSF51905">
    <property type="entry name" value="FAD/NAD(P)-binding domain"/>
    <property type="match status" value="2"/>
</dbReference>
<dbReference type="PANTHER" id="PTHR11806:SF0">
    <property type="entry name" value="PROTEIN MTO1 HOMOLOG, MITOCHONDRIAL"/>
    <property type="match status" value="1"/>
</dbReference>
<dbReference type="InterPro" id="IPR040131">
    <property type="entry name" value="MnmG_N"/>
</dbReference>
<reference evidence="6" key="1">
    <citation type="submission" date="2017-05" db="UniProtKB">
        <authorList>
            <consortium name="EnsemblMetazoa"/>
        </authorList>
    </citation>
    <scope>IDENTIFICATION</scope>
</reference>
<keyword evidence="4" id="KW-0274">FAD</keyword>
<comment type="cofactor">
    <cofactor evidence="1">
        <name>FAD</name>
        <dbReference type="ChEBI" id="CHEBI:57692"/>
    </cofactor>
</comment>